<evidence type="ECO:0000256" key="2">
    <source>
        <dbReference type="ARBA" id="ARBA00022475"/>
    </source>
</evidence>
<evidence type="ECO:0000313" key="9">
    <source>
        <dbReference type="Proteomes" id="UP000537126"/>
    </source>
</evidence>
<dbReference type="RefSeq" id="WP_166918651.1">
    <property type="nucleotide sequence ID" value="NZ_JAASRN010000001.1"/>
</dbReference>
<evidence type="ECO:0000313" key="8">
    <source>
        <dbReference type="EMBL" id="NIK73412.1"/>
    </source>
</evidence>
<reference evidence="8 9" key="1">
    <citation type="submission" date="2020-03" db="EMBL/GenBank/DDBJ databases">
        <title>Genomic Encyclopedia of Type Strains, Phase IV (KMG-IV): sequencing the most valuable type-strain genomes for metagenomic binning, comparative biology and taxonomic classification.</title>
        <authorList>
            <person name="Goeker M."/>
        </authorList>
    </citation>
    <scope>NUCLEOTIDE SEQUENCE [LARGE SCALE GENOMIC DNA]</scope>
    <source>
        <strain evidence="8 9">DSM 5718</strain>
    </source>
</reference>
<gene>
    <name evidence="8" type="ORF">FHS56_000898</name>
</gene>
<feature type="transmembrane region" description="Helical" evidence="6">
    <location>
        <begin position="334"/>
        <end position="354"/>
    </location>
</feature>
<feature type="transmembrane region" description="Helical" evidence="6">
    <location>
        <begin position="26"/>
        <end position="48"/>
    </location>
</feature>
<protein>
    <recommendedName>
        <fullName evidence="7">ABC3 transporter permease C-terminal domain-containing protein</fullName>
    </recommendedName>
</protein>
<keyword evidence="3 6" id="KW-0812">Transmembrane</keyword>
<keyword evidence="2" id="KW-1003">Cell membrane</keyword>
<dbReference type="Pfam" id="PF02687">
    <property type="entry name" value="FtsX"/>
    <property type="match status" value="1"/>
</dbReference>
<dbReference type="Proteomes" id="UP000537126">
    <property type="component" value="Unassembled WGS sequence"/>
</dbReference>
<evidence type="ECO:0000256" key="5">
    <source>
        <dbReference type="ARBA" id="ARBA00023136"/>
    </source>
</evidence>
<comment type="caution">
    <text evidence="8">The sequence shown here is derived from an EMBL/GenBank/DDBJ whole genome shotgun (WGS) entry which is preliminary data.</text>
</comment>
<feature type="transmembrane region" description="Helical" evidence="6">
    <location>
        <begin position="374"/>
        <end position="394"/>
    </location>
</feature>
<keyword evidence="5 6" id="KW-0472">Membrane</keyword>
<organism evidence="8 9">
    <name type="scientific">Thermonema lapsum</name>
    <dbReference type="NCBI Taxonomy" id="28195"/>
    <lineage>
        <taxon>Bacteria</taxon>
        <taxon>Pseudomonadati</taxon>
        <taxon>Bacteroidota</taxon>
        <taxon>Cytophagia</taxon>
        <taxon>Cytophagales</taxon>
        <taxon>Thermonemataceae</taxon>
        <taxon>Thermonema</taxon>
    </lineage>
</organism>
<evidence type="ECO:0000256" key="4">
    <source>
        <dbReference type="ARBA" id="ARBA00022989"/>
    </source>
</evidence>
<accession>A0A846MPW2</accession>
<dbReference type="EMBL" id="JAASRN010000001">
    <property type="protein sequence ID" value="NIK73412.1"/>
    <property type="molecule type" value="Genomic_DNA"/>
</dbReference>
<evidence type="ECO:0000256" key="1">
    <source>
        <dbReference type="ARBA" id="ARBA00004651"/>
    </source>
</evidence>
<dbReference type="AlphaFoldDB" id="A0A846MPW2"/>
<comment type="subcellular location">
    <subcellularLocation>
        <location evidence="1">Cell membrane</location>
        <topology evidence="1">Multi-pass membrane protein</topology>
    </subcellularLocation>
</comment>
<dbReference type="GO" id="GO:0005886">
    <property type="term" value="C:plasma membrane"/>
    <property type="evidence" value="ECO:0007669"/>
    <property type="project" value="UniProtKB-SubCell"/>
</dbReference>
<evidence type="ECO:0000256" key="6">
    <source>
        <dbReference type="SAM" id="Phobius"/>
    </source>
</evidence>
<dbReference type="InterPro" id="IPR003838">
    <property type="entry name" value="ABC3_permease_C"/>
</dbReference>
<feature type="domain" description="ABC3 transporter permease C-terminal" evidence="7">
    <location>
        <begin position="285"/>
        <end position="394"/>
    </location>
</feature>
<sequence>MIPQFRSISRSNALKLVFRAFRGGHVWAAIVGYAIGLCLVLFTLQLYLTMHEFFESGKASNYLILTKEVTLLNTATGVSAAFTQDEIEDLRRQPFVKQVGAFESNHFAAWTYGNKTLPLSTELFFEAVPDHFLDVEPPNWQWREGDPFVPVVVSKEFLNLYNFGYALAKGLPQITPDLVSMAPPLPTKLYGPAGQLVVQMKVVGFSERIPSILVPMSFMRWANQHLAGEAAADGMPARLLVKVTNSGDPRLLEYLKQKGWEVNRSQLQTGRLGTVALIAMSALGLVGLVFMILAFLVFVLAFRATLLEKKPEVELLLLLGYEQRFIEAHFLRQFARMILLVLLLSAAGLVAIGYGFADKMEKYAIELQLSLHPLVLLAALVLTAATFLLNQWALRRIIEKIEK</sequence>
<proteinExistence type="predicted"/>
<evidence type="ECO:0000256" key="3">
    <source>
        <dbReference type="ARBA" id="ARBA00022692"/>
    </source>
</evidence>
<keyword evidence="9" id="KW-1185">Reference proteome</keyword>
<feature type="transmembrane region" description="Helical" evidence="6">
    <location>
        <begin position="275"/>
        <end position="302"/>
    </location>
</feature>
<keyword evidence="4 6" id="KW-1133">Transmembrane helix</keyword>
<evidence type="ECO:0000259" key="7">
    <source>
        <dbReference type="Pfam" id="PF02687"/>
    </source>
</evidence>
<name>A0A846MPW2_9BACT</name>